<feature type="repeat" description="WD" evidence="3">
    <location>
        <begin position="692"/>
        <end position="733"/>
    </location>
</feature>
<feature type="repeat" description="WD" evidence="3">
    <location>
        <begin position="734"/>
        <end position="775"/>
    </location>
</feature>
<dbReference type="SUPFAM" id="SSF141571">
    <property type="entry name" value="Pentapeptide repeat-like"/>
    <property type="match status" value="1"/>
</dbReference>
<feature type="domain" description="NB-ARC" evidence="4">
    <location>
        <begin position="98"/>
        <end position="184"/>
    </location>
</feature>
<keyword evidence="1 3" id="KW-0853">WD repeat</keyword>
<dbReference type="InterPro" id="IPR011047">
    <property type="entry name" value="Quinoprotein_ADH-like_sf"/>
</dbReference>
<feature type="repeat" description="WD" evidence="3">
    <location>
        <begin position="818"/>
        <end position="859"/>
    </location>
</feature>
<keyword evidence="2" id="KW-0677">Repeat</keyword>
<dbReference type="PANTHER" id="PTHR19879">
    <property type="entry name" value="TRANSCRIPTION INITIATION FACTOR TFIID"/>
    <property type="match status" value="1"/>
</dbReference>
<feature type="domain" description="WDR19 first beta-propeller" evidence="5">
    <location>
        <begin position="870"/>
        <end position="1022"/>
    </location>
</feature>
<dbReference type="Gene3D" id="2.130.10.10">
    <property type="entry name" value="YVTN repeat-like/Quinoprotein amine dehydrogenase"/>
    <property type="match status" value="7"/>
</dbReference>
<dbReference type="SUPFAM" id="SSF50978">
    <property type="entry name" value="WD40 repeat-like"/>
    <property type="match status" value="1"/>
</dbReference>
<dbReference type="InterPro" id="IPR015943">
    <property type="entry name" value="WD40/YVTN_repeat-like_dom_sf"/>
</dbReference>
<evidence type="ECO:0000313" key="6">
    <source>
        <dbReference type="EMBL" id="KYC37284.1"/>
    </source>
</evidence>
<evidence type="ECO:0000256" key="3">
    <source>
        <dbReference type="PROSITE-ProRule" id="PRU00221"/>
    </source>
</evidence>
<dbReference type="PRINTS" id="PR00364">
    <property type="entry name" value="DISEASERSIST"/>
</dbReference>
<keyword evidence="7" id="KW-1185">Reference proteome</keyword>
<dbReference type="InterPro" id="IPR027417">
    <property type="entry name" value="P-loop_NTPase"/>
</dbReference>
<feature type="repeat" description="WD" evidence="3">
    <location>
        <begin position="1026"/>
        <end position="1067"/>
    </location>
</feature>
<feature type="repeat" description="WD" evidence="3">
    <location>
        <begin position="608"/>
        <end position="649"/>
    </location>
</feature>
<feature type="repeat" description="WD" evidence="3">
    <location>
        <begin position="942"/>
        <end position="983"/>
    </location>
</feature>
<protein>
    <submittedName>
        <fullName evidence="6">Uncharacterized protein</fullName>
    </submittedName>
</protein>
<dbReference type="InterPro" id="IPR001680">
    <property type="entry name" value="WD40_rpt"/>
</dbReference>
<feature type="repeat" description="WD" evidence="3">
    <location>
        <begin position="901"/>
        <end position="941"/>
    </location>
</feature>
<feature type="repeat" description="WD" evidence="3">
    <location>
        <begin position="776"/>
        <end position="817"/>
    </location>
</feature>
<dbReference type="STRING" id="128403.WA1_47575"/>
<dbReference type="PROSITE" id="PS50294">
    <property type="entry name" value="WD_REPEATS_REGION"/>
    <property type="match status" value="13"/>
</dbReference>
<dbReference type="InterPro" id="IPR002182">
    <property type="entry name" value="NB-ARC"/>
</dbReference>
<proteinExistence type="predicted"/>
<feature type="repeat" description="WD" evidence="3">
    <location>
        <begin position="984"/>
        <end position="1025"/>
    </location>
</feature>
<evidence type="ECO:0000259" key="4">
    <source>
        <dbReference type="Pfam" id="PF00931"/>
    </source>
</evidence>
<dbReference type="InterPro" id="IPR020472">
    <property type="entry name" value="WD40_PAC1"/>
</dbReference>
<sequence length="1144" mass="126476">MGLASATLSKFFTGKPVDSGNFREICLKLALDWQAIADLENTDSQENTSEKTYIQIVKERSDWGEAIDVSVFYGRSAELQNLQQWIVSDSLQDESYASRSRMVAVLGMGGIGKTALVVRLAQEIQAEFDCVIWRSLRNAPPLKTLLADLVPFVSEQQETKAEIGRLIHYLRSSRCLLILDNWETVLQTGDCVGQYRPGYEDYGELLKAIGEVPHQSCLLLTSREKPAEIAALEGLESAVYSLILQGSQEVAQAIVQARGLSGTQEQKEALCDRYSNTPLALKMIATSIQDLFDGNIGEFLEQNTLIFNGIRRLLDQQFQRLSPLEASVMYWLAINREWTTISELHEDIVPTISRAELLEALESLNWRSLIEKQSSSYTQQPVVMEYVTERLIKQVNVEIAGKQEHIRETYSLLQSHALLKTTVKDYVMESQRRLILEPIAQQLRKNASSASVVEQQIQGILHRLRDEKNVSGYGAGNLINLCHHLQIDLTGYDFSSLTIWYADLQKVNLHQVNFAYSDLTKSVFTQTFGGVIFVAFSPDGKRLATGDANNEAYVWQVSNGQPLLVYKGHTSWVSSVAWSPDGQTLATGSTDHAVRLWDTHDGKCLNTLLGHTSGVWSVAWSPDGQTLATGSADKTVRLWNIRNGKCLKTLEEHTNWVSSVAWSPDGQTLATSSADRTVRLWDICDNKCLNILQGHTNSVNSVAWSPDGQTLATGSSDQTVKLWDASDGKCLNTLQGHRNWVYSVAWSPDGQTLATGSSDQTVRLWDVSTGKCLNTLQSHASQVWAIAWSPDGQTLASGSIDQTVKLWDANTCQCLNTLSGCTTQVWATAWSPDGQTLASGSTDQVVRLWNTSHGECFKALSGHTSPIWATAWSPDGQTLATGGDQVVMLWDARNGERINTLRGYTNWVMSIAWSPDGQILATGGDQIVMLWDTRDGKCLNTLEGHAGRVFSVAWSPDGQILATGSFDRMVKLWNARDGKCLSTFQGHTNWVYSVVWSPDRQILASGSFDRTVRLWDVRDGNCLNILQGHTNWVYSVAWNPNGQILASGSSDHTVMLWDTRDGKCLNTLQGHQNIVDAVAWSPDGQILASGSMDETIKLWDVSTGKCLSTLKASSPYEGMNIIGVTGITETQRTTLKVLGAVELP</sequence>
<dbReference type="CDD" id="cd00200">
    <property type="entry name" value="WD40"/>
    <property type="match status" value="2"/>
</dbReference>
<dbReference type="InterPro" id="IPR019775">
    <property type="entry name" value="WD40_repeat_CS"/>
</dbReference>
<dbReference type="PROSITE" id="PS00678">
    <property type="entry name" value="WD_REPEATS_1"/>
    <property type="match status" value="11"/>
</dbReference>
<dbReference type="Pfam" id="PF00931">
    <property type="entry name" value="NB-ARC"/>
    <property type="match status" value="1"/>
</dbReference>
<dbReference type="Proteomes" id="UP000076925">
    <property type="component" value="Unassembled WGS sequence"/>
</dbReference>
<feature type="repeat" description="WD" evidence="3">
    <location>
        <begin position="566"/>
        <end position="607"/>
    </location>
</feature>
<dbReference type="Pfam" id="PF25173">
    <property type="entry name" value="Beta-prop_WDR3_1st"/>
    <property type="match status" value="1"/>
</dbReference>
<feature type="repeat" description="WD" evidence="3">
    <location>
        <begin position="650"/>
        <end position="691"/>
    </location>
</feature>
<dbReference type="SUPFAM" id="SSF50998">
    <property type="entry name" value="Quinoprotein alcohol dehydrogenase-like"/>
    <property type="match status" value="1"/>
</dbReference>
<dbReference type="SUPFAM" id="SSF52540">
    <property type="entry name" value="P-loop containing nucleoside triphosphate hydrolases"/>
    <property type="match status" value="1"/>
</dbReference>
<evidence type="ECO:0000256" key="1">
    <source>
        <dbReference type="ARBA" id="ARBA00022574"/>
    </source>
</evidence>
<feature type="repeat" description="WD" evidence="3">
    <location>
        <begin position="860"/>
        <end position="900"/>
    </location>
</feature>
<dbReference type="FunFam" id="2.130.10.10:FF:000228">
    <property type="entry name" value="COMPASS-like H3K4 histone methylase component WDR5A"/>
    <property type="match status" value="1"/>
</dbReference>
<dbReference type="PANTHER" id="PTHR19879:SF9">
    <property type="entry name" value="TRANSCRIPTION INITIATION FACTOR TFIID SUBUNIT 5"/>
    <property type="match status" value="1"/>
</dbReference>
<reference evidence="6 7" key="1">
    <citation type="journal article" date="2013" name="Genome Biol. Evol.">
        <title>Genomes of Stigonematalean cyanobacteria (subsection V) and the evolution of oxygenic photosynthesis from prokaryotes to plastids.</title>
        <authorList>
            <person name="Dagan T."/>
            <person name="Roettger M."/>
            <person name="Stucken K."/>
            <person name="Landan G."/>
            <person name="Koch R."/>
            <person name="Major P."/>
            <person name="Gould S.B."/>
            <person name="Goremykin V.V."/>
            <person name="Rippka R."/>
            <person name="Tandeau de Marsac N."/>
            <person name="Gugger M."/>
            <person name="Lockhart P.J."/>
            <person name="Allen J.F."/>
            <person name="Brune I."/>
            <person name="Maus I."/>
            <person name="Puhler A."/>
            <person name="Martin W.F."/>
        </authorList>
    </citation>
    <scope>NUCLEOTIDE SEQUENCE [LARGE SCALE GENOMIC DNA]</scope>
    <source>
        <strain evidence="6 7">PCC 7110</strain>
    </source>
</reference>
<organism evidence="6 7">
    <name type="scientific">Scytonema hofmannii PCC 7110</name>
    <dbReference type="NCBI Taxonomy" id="128403"/>
    <lineage>
        <taxon>Bacteria</taxon>
        <taxon>Bacillati</taxon>
        <taxon>Cyanobacteriota</taxon>
        <taxon>Cyanophyceae</taxon>
        <taxon>Nostocales</taxon>
        <taxon>Scytonemataceae</taxon>
        <taxon>Scytonema</taxon>
    </lineage>
</organism>
<dbReference type="Pfam" id="PF23389">
    <property type="entry name" value="Beta-prop_WDR19_1st"/>
    <property type="match status" value="1"/>
</dbReference>
<evidence type="ECO:0000259" key="5">
    <source>
        <dbReference type="Pfam" id="PF23389"/>
    </source>
</evidence>
<evidence type="ECO:0000313" key="7">
    <source>
        <dbReference type="Proteomes" id="UP000076925"/>
    </source>
</evidence>
<dbReference type="PROSITE" id="PS50082">
    <property type="entry name" value="WD_REPEATS_2"/>
    <property type="match status" value="14"/>
</dbReference>
<feature type="repeat" description="WD" evidence="3">
    <location>
        <begin position="524"/>
        <end position="565"/>
    </location>
</feature>
<name>A0A139WXW6_9CYAN</name>
<dbReference type="InterPro" id="IPR036322">
    <property type="entry name" value="WD40_repeat_dom_sf"/>
</dbReference>
<dbReference type="SMART" id="SM00320">
    <property type="entry name" value="WD40"/>
    <property type="match status" value="14"/>
</dbReference>
<gene>
    <name evidence="6" type="ORF">WA1_47575</name>
</gene>
<feature type="repeat" description="WD" evidence="3">
    <location>
        <begin position="1068"/>
        <end position="1109"/>
    </location>
</feature>
<dbReference type="Gene3D" id="3.40.50.300">
    <property type="entry name" value="P-loop containing nucleotide triphosphate hydrolases"/>
    <property type="match status" value="1"/>
</dbReference>
<evidence type="ECO:0000256" key="2">
    <source>
        <dbReference type="ARBA" id="ARBA00022737"/>
    </source>
</evidence>
<dbReference type="GO" id="GO:0043531">
    <property type="term" value="F:ADP binding"/>
    <property type="evidence" value="ECO:0007669"/>
    <property type="project" value="InterPro"/>
</dbReference>
<dbReference type="PRINTS" id="PR00320">
    <property type="entry name" value="GPROTEINBRPT"/>
</dbReference>
<dbReference type="AlphaFoldDB" id="A0A139WXW6"/>
<comment type="caution">
    <text evidence="6">The sequence shown here is derived from an EMBL/GenBank/DDBJ whole genome shotgun (WGS) entry which is preliminary data.</text>
</comment>
<accession>A0A139WXW6</accession>
<dbReference type="EMBL" id="ANNX02000047">
    <property type="protein sequence ID" value="KYC37284.1"/>
    <property type="molecule type" value="Genomic_DNA"/>
</dbReference>
<dbReference type="InterPro" id="IPR057855">
    <property type="entry name" value="Beta-prop_WDR19_1st"/>
</dbReference>
<dbReference type="Pfam" id="PF00400">
    <property type="entry name" value="WD40"/>
    <property type="match status" value="5"/>
</dbReference>